<accession>A0A9B0TNZ4</accession>
<dbReference type="GeneID" id="102840843"/>
<feature type="compositionally biased region" description="Basic and acidic residues" evidence="1">
    <location>
        <begin position="123"/>
        <end position="145"/>
    </location>
</feature>
<dbReference type="CDD" id="cd22975">
    <property type="entry name" value="DD_TEX55"/>
    <property type="match status" value="1"/>
</dbReference>
<dbReference type="GO" id="GO:0005634">
    <property type="term" value="C:nucleus"/>
    <property type="evidence" value="ECO:0007669"/>
    <property type="project" value="TreeGrafter"/>
</dbReference>
<feature type="compositionally biased region" description="Basic and acidic residues" evidence="1">
    <location>
        <begin position="70"/>
        <end position="109"/>
    </location>
</feature>
<evidence type="ECO:0000313" key="3">
    <source>
        <dbReference type="RefSeq" id="XP_006864265.1"/>
    </source>
</evidence>
<dbReference type="CTD" id="152405"/>
<feature type="region of interest" description="Disordered" evidence="1">
    <location>
        <begin position="1"/>
        <end position="109"/>
    </location>
</feature>
<proteinExistence type="predicted"/>
<dbReference type="RefSeq" id="XP_006864265.1">
    <property type="nucleotide sequence ID" value="XM_006864203.1"/>
</dbReference>
<dbReference type="OrthoDB" id="522106at2759"/>
<name>A0A9B0TNZ4_CHRAS</name>
<sequence>MEKSPENVSNSSLEYENIGKPTADLTDYQEESNGTNQAEGETVFQTSYEKANQAEGRTSEQTGPTVSVQADHRASNLSDTDDHRASDMPEERMFDHKASRQAGKLENKQDWKISVQADLRVSEQTDRRLSSLADRRTSEQTDHRFSSQVGQRTFEQIDRRSIPTDRRNSEPIDRRLSAAMANKRISEKTDHRLSESVNRKTSAQIHQATEPAKHIDDNNVFDHFEKKVDDQDDHLVNKQDGHTEDNLNDYRASGQCNYKIYSLFKDTEKEEGANYRVQPCKLNDSQKDLRNSKAAMETETNSITFLENYKPFDSKLNNNLQSSDEALFQVLPSISSQLDYLHNQEINPDYMSQFEQEKDFQENEQTYRKKFPSVVYNDPYQLALRYMEKHNILQIFQITENLVYERPEDPLRFMLCQEGCLSFVPLALRLVQLLLALDYCTSPSNFLMPTF</sequence>
<feature type="compositionally biased region" description="Basic and acidic residues" evidence="1">
    <location>
        <begin position="187"/>
        <end position="198"/>
    </location>
</feature>
<gene>
    <name evidence="3" type="primary">LOC102840843</name>
</gene>
<evidence type="ECO:0000256" key="1">
    <source>
        <dbReference type="SAM" id="MobiDB-lite"/>
    </source>
</evidence>
<dbReference type="InterPro" id="IPR048377">
    <property type="entry name" value="TEX55_DD"/>
</dbReference>
<organism evidence="2 3">
    <name type="scientific">Chrysochloris asiatica</name>
    <name type="common">Cape golden mole</name>
    <dbReference type="NCBI Taxonomy" id="185453"/>
    <lineage>
        <taxon>Eukaryota</taxon>
        <taxon>Metazoa</taxon>
        <taxon>Chordata</taxon>
        <taxon>Craniata</taxon>
        <taxon>Vertebrata</taxon>
        <taxon>Euteleostomi</taxon>
        <taxon>Mammalia</taxon>
        <taxon>Eutheria</taxon>
        <taxon>Afrotheria</taxon>
        <taxon>Chrysochloridae</taxon>
        <taxon>Chrysochlorinae</taxon>
        <taxon>Chrysochloris</taxon>
    </lineage>
</organism>
<feature type="compositionally biased region" description="Polar residues" evidence="1">
    <location>
        <begin position="1"/>
        <end position="14"/>
    </location>
</feature>
<dbReference type="AlphaFoldDB" id="A0A9B0TNZ4"/>
<keyword evidence="2" id="KW-1185">Reference proteome</keyword>
<evidence type="ECO:0000313" key="2">
    <source>
        <dbReference type="Proteomes" id="UP000504623"/>
    </source>
</evidence>
<dbReference type="Proteomes" id="UP000504623">
    <property type="component" value="Unplaced"/>
</dbReference>
<reference evidence="3" key="1">
    <citation type="submission" date="2025-08" db="UniProtKB">
        <authorList>
            <consortium name="RefSeq"/>
        </authorList>
    </citation>
    <scope>IDENTIFICATION</scope>
    <source>
        <tissue evidence="3">Spleen</tissue>
    </source>
</reference>
<dbReference type="InterPro" id="IPR040760">
    <property type="entry name" value="Tex55"/>
</dbReference>
<dbReference type="PANTHER" id="PTHR47110:SF1">
    <property type="entry name" value="TESTIS-SPECIFIC EXPRESSED PROTEIN 55"/>
    <property type="match status" value="1"/>
</dbReference>
<feature type="region of interest" description="Disordered" evidence="1">
    <location>
        <begin position="123"/>
        <end position="152"/>
    </location>
</feature>
<feature type="region of interest" description="Disordered" evidence="1">
    <location>
        <begin position="187"/>
        <end position="207"/>
    </location>
</feature>
<feature type="compositionally biased region" description="Polar residues" evidence="1">
    <location>
        <begin position="31"/>
        <end position="68"/>
    </location>
</feature>
<dbReference type="Pfam" id="PF17819">
    <property type="entry name" value="Tex55"/>
    <property type="match status" value="1"/>
</dbReference>
<protein>
    <submittedName>
        <fullName evidence="3">Uncharacterized protein C3orf30 homolog</fullName>
    </submittedName>
</protein>
<dbReference type="PANTHER" id="PTHR47110">
    <property type="entry name" value="TESTIS-SPECIFIC EXPRESSED PROTEIN 55"/>
    <property type="match status" value="1"/>
</dbReference>